<evidence type="ECO:0000313" key="2">
    <source>
        <dbReference type="Proteomes" id="UP001348149"/>
    </source>
</evidence>
<evidence type="ECO:0000313" key="1">
    <source>
        <dbReference type="EMBL" id="MEC3861196.1"/>
    </source>
</evidence>
<comment type="caution">
    <text evidence="1">The sequence shown here is derived from an EMBL/GenBank/DDBJ whole genome shotgun (WGS) entry which is preliminary data.</text>
</comment>
<organism evidence="1 2">
    <name type="scientific">Mesobacterium hydrothermale</name>
    <dbReference type="NCBI Taxonomy" id="3111907"/>
    <lineage>
        <taxon>Bacteria</taxon>
        <taxon>Pseudomonadati</taxon>
        <taxon>Pseudomonadota</taxon>
        <taxon>Alphaproteobacteria</taxon>
        <taxon>Rhodobacterales</taxon>
        <taxon>Roseobacteraceae</taxon>
        <taxon>Mesobacterium</taxon>
    </lineage>
</organism>
<protein>
    <submittedName>
        <fullName evidence="1">Uncharacterized protein</fullName>
    </submittedName>
</protein>
<name>A0ABU6HFS4_9RHOB</name>
<dbReference type="Proteomes" id="UP001348149">
    <property type="component" value="Unassembled WGS sequence"/>
</dbReference>
<gene>
    <name evidence="1" type="ORF">VK792_07865</name>
</gene>
<dbReference type="RefSeq" id="WP_326296911.1">
    <property type="nucleotide sequence ID" value="NZ_JAYLLH010000008.1"/>
</dbReference>
<accession>A0ABU6HFS4</accession>
<sequence>MTRKSLKINGGEYRNRTGVHGFAIRPAIQRKQGAAVSKEAPTNRELSAKVSNAELTGANENPGATAIATGAKDVVEGVNSCREYIAAFPILAMHWGALV</sequence>
<keyword evidence="2" id="KW-1185">Reference proteome</keyword>
<proteinExistence type="predicted"/>
<dbReference type="EMBL" id="JAYLLH010000008">
    <property type="protein sequence ID" value="MEC3861196.1"/>
    <property type="molecule type" value="Genomic_DNA"/>
</dbReference>
<reference evidence="1 2" key="1">
    <citation type="submission" date="2024-01" db="EMBL/GenBank/DDBJ databases">
        <title>Mesobacterium rodlantinim sp. nov., isolated from shallow sea hydrothermal systems off Kueishantao Island.</title>
        <authorList>
            <person name="Su Z."/>
            <person name="Tang K."/>
        </authorList>
    </citation>
    <scope>NUCLEOTIDE SEQUENCE [LARGE SCALE GENOMIC DNA]</scope>
    <source>
        <strain evidence="1 2">TK19101</strain>
    </source>
</reference>